<feature type="transmembrane region" description="Helical" evidence="7">
    <location>
        <begin position="125"/>
        <end position="143"/>
    </location>
</feature>
<comment type="caution">
    <text evidence="9">The sequence shown here is derived from an EMBL/GenBank/DDBJ whole genome shotgun (WGS) entry which is preliminary data.</text>
</comment>
<evidence type="ECO:0000259" key="8">
    <source>
        <dbReference type="Pfam" id="PF01757"/>
    </source>
</evidence>
<reference evidence="9 10" key="1">
    <citation type="submission" date="2021-10" db="EMBL/GenBank/DDBJ databases">
        <title>Anaerobic single-cell dispensing facilitates the cultivation of human gut bacteria.</title>
        <authorList>
            <person name="Afrizal A."/>
        </authorList>
    </citation>
    <scope>NUCLEOTIDE SEQUENCE [LARGE SCALE GENOMIC DNA]</scope>
    <source>
        <strain evidence="9 10">CLA-AA-H244</strain>
    </source>
</reference>
<dbReference type="Proteomes" id="UP001199355">
    <property type="component" value="Unassembled WGS sequence"/>
</dbReference>
<keyword evidence="3" id="KW-1003">Cell membrane</keyword>
<organism evidence="9 10">
    <name type="scientific">Gallintestinimicrobium propionicum</name>
    <dbReference type="NCBI Taxonomy" id="2981770"/>
    <lineage>
        <taxon>Bacteria</taxon>
        <taxon>Bacillati</taxon>
        <taxon>Bacillota</taxon>
        <taxon>Clostridia</taxon>
        <taxon>Lachnospirales</taxon>
        <taxon>Lachnospiraceae</taxon>
        <taxon>Gallintestinimicrobium</taxon>
    </lineage>
</organism>
<keyword evidence="6 7" id="KW-0472">Membrane</keyword>
<evidence type="ECO:0000313" key="10">
    <source>
        <dbReference type="Proteomes" id="UP001199355"/>
    </source>
</evidence>
<accession>A0AAE3DN86</accession>
<feature type="transmembrane region" description="Helical" evidence="7">
    <location>
        <begin position="276"/>
        <end position="292"/>
    </location>
</feature>
<keyword evidence="9" id="KW-0808">Transferase</keyword>
<comment type="similarity">
    <text evidence="2">Belongs to the acyltransferase 3 family.</text>
</comment>
<evidence type="ECO:0000256" key="2">
    <source>
        <dbReference type="ARBA" id="ARBA00007400"/>
    </source>
</evidence>
<feature type="transmembrane region" description="Helical" evidence="7">
    <location>
        <begin position="209"/>
        <end position="227"/>
    </location>
</feature>
<feature type="transmembrane region" description="Helical" evidence="7">
    <location>
        <begin position="20"/>
        <end position="37"/>
    </location>
</feature>
<protein>
    <submittedName>
        <fullName evidence="9">Acyltransferase</fullName>
    </submittedName>
</protein>
<dbReference type="AlphaFoldDB" id="A0AAE3DN86"/>
<dbReference type="PANTHER" id="PTHR40074:SF2">
    <property type="entry name" value="O-ACETYLTRANSFERASE WECH"/>
    <property type="match status" value="1"/>
</dbReference>
<comment type="subcellular location">
    <subcellularLocation>
        <location evidence="1">Cell membrane</location>
        <topology evidence="1">Multi-pass membrane protein</topology>
    </subcellularLocation>
</comment>
<dbReference type="GO" id="GO:0016413">
    <property type="term" value="F:O-acetyltransferase activity"/>
    <property type="evidence" value="ECO:0007669"/>
    <property type="project" value="TreeGrafter"/>
</dbReference>
<evidence type="ECO:0000313" key="9">
    <source>
        <dbReference type="EMBL" id="MCC2167223.1"/>
    </source>
</evidence>
<feature type="transmembrane region" description="Helical" evidence="7">
    <location>
        <begin position="247"/>
        <end position="264"/>
    </location>
</feature>
<dbReference type="RefSeq" id="WP_308727989.1">
    <property type="nucleotide sequence ID" value="NZ_JAJEQF010000010.1"/>
</dbReference>
<dbReference type="PANTHER" id="PTHR40074">
    <property type="entry name" value="O-ACETYLTRANSFERASE WECH"/>
    <property type="match status" value="1"/>
</dbReference>
<name>A0AAE3DN86_9FIRM</name>
<dbReference type="EMBL" id="JAJEQF010000010">
    <property type="protein sequence ID" value="MCC2167223.1"/>
    <property type="molecule type" value="Genomic_DNA"/>
</dbReference>
<feature type="transmembrane region" description="Helical" evidence="7">
    <location>
        <begin position="155"/>
        <end position="177"/>
    </location>
</feature>
<evidence type="ECO:0000256" key="7">
    <source>
        <dbReference type="SAM" id="Phobius"/>
    </source>
</evidence>
<evidence type="ECO:0000256" key="1">
    <source>
        <dbReference type="ARBA" id="ARBA00004651"/>
    </source>
</evidence>
<feature type="transmembrane region" description="Helical" evidence="7">
    <location>
        <begin position="317"/>
        <end position="338"/>
    </location>
</feature>
<dbReference type="Pfam" id="PF01757">
    <property type="entry name" value="Acyl_transf_3"/>
    <property type="match status" value="1"/>
</dbReference>
<feature type="transmembrane region" description="Helical" evidence="7">
    <location>
        <begin position="86"/>
        <end position="105"/>
    </location>
</feature>
<gene>
    <name evidence="9" type="ORF">LKD45_05850</name>
</gene>
<sequence>MMTQQSDHFSRHAGFELLRIISMMMIVLMHGIGHGGLGTTAAPGTFPYFIYWLLFMLGRVSTNCFVMLTGYFMWQSKTKASRLFRIEIQVLFYSLLTFVIGLFAGSSSPSAGTLLRTVFPTTSCVYWFCSCYFILYLAIPLLNKIIASLTRAQHRFMLIVLFLLFSLWPTVCFWSDMSRVENGYSYVWFFVLYFTAAYLSIYQVRMSSALCLSLYFVFSLLSVLVRISASGIEARMGLEGMLDTLGGYQSPTVFFASVCFFLFFQNIKIQGNRPKKIILAIAPLSFGVYLLHDSDFTRAFLWEKIALSRFGSLPASLGYLAIVTLCITCAGYLVDTLYQKIYRLVFRKKVERKVDEITARIYRSIKKGE</sequence>
<feature type="transmembrane region" description="Helical" evidence="7">
    <location>
        <begin position="49"/>
        <end position="74"/>
    </location>
</feature>
<proteinExistence type="inferred from homology"/>
<dbReference type="InterPro" id="IPR002656">
    <property type="entry name" value="Acyl_transf_3_dom"/>
</dbReference>
<evidence type="ECO:0000256" key="3">
    <source>
        <dbReference type="ARBA" id="ARBA00022475"/>
    </source>
</evidence>
<evidence type="ECO:0000256" key="5">
    <source>
        <dbReference type="ARBA" id="ARBA00022989"/>
    </source>
</evidence>
<keyword evidence="5 7" id="KW-1133">Transmembrane helix</keyword>
<evidence type="ECO:0000256" key="6">
    <source>
        <dbReference type="ARBA" id="ARBA00023136"/>
    </source>
</evidence>
<feature type="domain" description="Acyltransferase 3" evidence="8">
    <location>
        <begin position="13"/>
        <end position="329"/>
    </location>
</feature>
<dbReference type="GO" id="GO:0009246">
    <property type="term" value="P:enterobacterial common antigen biosynthetic process"/>
    <property type="evidence" value="ECO:0007669"/>
    <property type="project" value="TreeGrafter"/>
</dbReference>
<dbReference type="GO" id="GO:0005886">
    <property type="term" value="C:plasma membrane"/>
    <property type="evidence" value="ECO:0007669"/>
    <property type="project" value="UniProtKB-SubCell"/>
</dbReference>
<keyword evidence="4 7" id="KW-0812">Transmembrane</keyword>
<keyword evidence="10" id="KW-1185">Reference proteome</keyword>
<feature type="transmembrane region" description="Helical" evidence="7">
    <location>
        <begin position="183"/>
        <end position="202"/>
    </location>
</feature>
<evidence type="ECO:0000256" key="4">
    <source>
        <dbReference type="ARBA" id="ARBA00022692"/>
    </source>
</evidence>
<keyword evidence="9" id="KW-0012">Acyltransferase</keyword>